<feature type="compositionally biased region" description="Pro residues" evidence="3">
    <location>
        <begin position="133"/>
        <end position="150"/>
    </location>
</feature>
<evidence type="ECO:0000256" key="2">
    <source>
        <dbReference type="ARBA" id="ARBA00022840"/>
    </source>
</evidence>
<gene>
    <name evidence="5" type="ORF">LSAT_V11C800454740</name>
</gene>
<reference evidence="5 6" key="1">
    <citation type="journal article" date="2017" name="Nat. Commun.">
        <title>Genome assembly with in vitro proximity ligation data and whole-genome triplication in lettuce.</title>
        <authorList>
            <person name="Reyes-Chin-Wo S."/>
            <person name="Wang Z."/>
            <person name="Yang X."/>
            <person name="Kozik A."/>
            <person name="Arikit S."/>
            <person name="Song C."/>
            <person name="Xia L."/>
            <person name="Froenicke L."/>
            <person name="Lavelle D.O."/>
            <person name="Truco M.J."/>
            <person name="Xia R."/>
            <person name="Zhu S."/>
            <person name="Xu C."/>
            <person name="Xu H."/>
            <person name="Xu X."/>
            <person name="Cox K."/>
            <person name="Korf I."/>
            <person name="Meyers B.C."/>
            <person name="Michelmore R.W."/>
        </authorList>
    </citation>
    <scope>NUCLEOTIDE SEQUENCE [LARGE SCALE GENOMIC DNA]</scope>
    <source>
        <strain evidence="6">cv. Salinas</strain>
        <tissue evidence="5">Seedlings</tissue>
    </source>
</reference>
<dbReference type="Pfam" id="PF00493">
    <property type="entry name" value="MCM"/>
    <property type="match status" value="1"/>
</dbReference>
<dbReference type="SUPFAM" id="SSF82607">
    <property type="entry name" value="YbaB-like"/>
    <property type="match status" value="1"/>
</dbReference>
<keyword evidence="6" id="KW-1185">Reference proteome</keyword>
<dbReference type="GO" id="GO:0005524">
    <property type="term" value="F:ATP binding"/>
    <property type="evidence" value="ECO:0007669"/>
    <property type="project" value="UniProtKB-KW"/>
</dbReference>
<sequence>MEQQTISITKAGITTVLNSRTSVLAATNPPSGRYDDLKTAQDNIDLQTTILSRFDLIFIVEDINMFSQDKILLVVRAEATAQDTQHRGTTLHTAAMTNDLELVKQTLRRDVLLSGGRIVGGARSRSPFRAELPTPPLPPTYPPTPTPPSPVDTNSSVAHLSSGESELESSDEENVGGKRKHIKWESIVGPAVDKDVAHEVVGLRAATLGHSLWESATCTHRNYRGCNGKGSEKLSLLITEAYRDAHQKSVQAMKARMGDLAQSLGMPQDTELVSVLPSAEDEVNVACFHPLAGSGLVYATKEGKLRILQHDGGHAPRPDHFFEARAVEGDSDIRMVVDACCPHDIREETNLEYFYRHIPLNRINGDAHCSFPSFSAAYEDIKEGDSSSTTFIEC</sequence>
<dbReference type="AlphaFoldDB" id="A0A9R1UMJ9"/>
<keyword evidence="2" id="KW-0067">ATP-binding</keyword>
<dbReference type="InterPro" id="IPR036894">
    <property type="entry name" value="YbaB-like_sf"/>
</dbReference>
<name>A0A9R1UMJ9_LACSA</name>
<dbReference type="EMBL" id="NBSK02000008">
    <property type="protein sequence ID" value="KAJ0189593.1"/>
    <property type="molecule type" value="Genomic_DNA"/>
</dbReference>
<evidence type="ECO:0000259" key="4">
    <source>
        <dbReference type="PROSITE" id="PS50051"/>
    </source>
</evidence>
<dbReference type="PANTHER" id="PTHR11630">
    <property type="entry name" value="DNA REPLICATION LICENSING FACTOR MCM FAMILY MEMBER"/>
    <property type="match status" value="1"/>
</dbReference>
<comment type="caution">
    <text evidence="5">The sequence shown here is derived from an EMBL/GenBank/DDBJ whole genome shotgun (WGS) entry which is preliminary data.</text>
</comment>
<accession>A0A9R1UMJ9</accession>
<keyword evidence="1" id="KW-0547">Nucleotide-binding</keyword>
<feature type="domain" description="MCM C-terminal AAA(+) ATPase" evidence="4">
    <location>
        <begin position="1"/>
        <end position="72"/>
    </location>
</feature>
<evidence type="ECO:0000256" key="3">
    <source>
        <dbReference type="SAM" id="MobiDB-lite"/>
    </source>
</evidence>
<dbReference type="Gene3D" id="3.30.1310.10">
    <property type="entry name" value="Nucleoid-associated protein YbaB-like domain"/>
    <property type="match status" value="1"/>
</dbReference>
<evidence type="ECO:0000313" key="6">
    <source>
        <dbReference type="Proteomes" id="UP000235145"/>
    </source>
</evidence>
<evidence type="ECO:0000313" key="5">
    <source>
        <dbReference type="EMBL" id="KAJ0189593.1"/>
    </source>
</evidence>
<feature type="compositionally biased region" description="Acidic residues" evidence="3">
    <location>
        <begin position="165"/>
        <end position="174"/>
    </location>
</feature>
<dbReference type="GO" id="GO:0003677">
    <property type="term" value="F:DNA binding"/>
    <property type="evidence" value="ECO:0007669"/>
    <property type="project" value="InterPro"/>
</dbReference>
<dbReference type="PROSITE" id="PS50051">
    <property type="entry name" value="MCM_2"/>
    <property type="match status" value="1"/>
</dbReference>
<dbReference type="PRINTS" id="PR01657">
    <property type="entry name" value="MCMFAMILY"/>
</dbReference>
<dbReference type="Proteomes" id="UP000235145">
    <property type="component" value="Unassembled WGS sequence"/>
</dbReference>
<dbReference type="PANTHER" id="PTHR11630:SF42">
    <property type="entry name" value="DNA REPLICATION LICENSING FACTOR MCM5"/>
    <property type="match status" value="1"/>
</dbReference>
<proteinExistence type="predicted"/>
<dbReference type="InterPro" id="IPR001208">
    <property type="entry name" value="MCM_dom"/>
</dbReference>
<evidence type="ECO:0000256" key="1">
    <source>
        <dbReference type="ARBA" id="ARBA00022741"/>
    </source>
</evidence>
<organism evidence="5 6">
    <name type="scientific">Lactuca sativa</name>
    <name type="common">Garden lettuce</name>
    <dbReference type="NCBI Taxonomy" id="4236"/>
    <lineage>
        <taxon>Eukaryota</taxon>
        <taxon>Viridiplantae</taxon>
        <taxon>Streptophyta</taxon>
        <taxon>Embryophyta</taxon>
        <taxon>Tracheophyta</taxon>
        <taxon>Spermatophyta</taxon>
        <taxon>Magnoliopsida</taxon>
        <taxon>eudicotyledons</taxon>
        <taxon>Gunneridae</taxon>
        <taxon>Pentapetalae</taxon>
        <taxon>asterids</taxon>
        <taxon>campanulids</taxon>
        <taxon>Asterales</taxon>
        <taxon>Asteraceae</taxon>
        <taxon>Cichorioideae</taxon>
        <taxon>Cichorieae</taxon>
        <taxon>Lactucinae</taxon>
        <taxon>Lactuca</taxon>
    </lineage>
</organism>
<dbReference type="InterPro" id="IPR031327">
    <property type="entry name" value="MCM"/>
</dbReference>
<protein>
    <recommendedName>
        <fullName evidence="4">MCM C-terminal AAA(+) ATPase domain-containing protein</fullName>
    </recommendedName>
</protein>
<feature type="region of interest" description="Disordered" evidence="3">
    <location>
        <begin position="123"/>
        <end position="179"/>
    </location>
</feature>
<dbReference type="Gene3D" id="3.40.50.300">
    <property type="entry name" value="P-loop containing nucleotide triphosphate hydrolases"/>
    <property type="match status" value="1"/>
</dbReference>
<dbReference type="InterPro" id="IPR027417">
    <property type="entry name" value="P-loop_NTPase"/>
</dbReference>